<dbReference type="GO" id="GO:0005200">
    <property type="term" value="F:structural constituent of cytoskeleton"/>
    <property type="evidence" value="ECO:0007669"/>
    <property type="project" value="InterPro"/>
</dbReference>
<dbReference type="GO" id="GO:0005525">
    <property type="term" value="F:GTP binding"/>
    <property type="evidence" value="ECO:0007669"/>
    <property type="project" value="UniProtKB-KW"/>
</dbReference>
<evidence type="ECO:0000256" key="5">
    <source>
        <dbReference type="ARBA" id="ARBA00023134"/>
    </source>
</evidence>
<gene>
    <name evidence="7" type="ORF">DBR06_SOUSAS210142</name>
</gene>
<reference evidence="7 8" key="1">
    <citation type="journal article" date="2018" name="Genomics">
        <title>Molecular footprints of inshore aquatic adaptation in Indo-Pacific humpback dolphin (Sousa chinensis).</title>
        <authorList>
            <person name="Ming Y."/>
            <person name="Jian J."/>
            <person name="Yu F."/>
            <person name="Yu X."/>
            <person name="Wang J."/>
            <person name="Liu W."/>
        </authorList>
    </citation>
    <scope>NUCLEOTIDE SEQUENCE [LARGE SCALE GENOMIC DNA]</scope>
    <source>
        <strain evidence="7">MY-2018</strain>
        <tissue evidence="7">Skin</tissue>
    </source>
</reference>
<organism evidence="7 8">
    <name type="scientific">Sousa chinensis</name>
    <name type="common">Indo-pacific humpbacked dolphin</name>
    <name type="synonym">Steno chinensis</name>
    <dbReference type="NCBI Taxonomy" id="103600"/>
    <lineage>
        <taxon>Eukaryota</taxon>
        <taxon>Metazoa</taxon>
        <taxon>Chordata</taxon>
        <taxon>Craniata</taxon>
        <taxon>Vertebrata</taxon>
        <taxon>Euteleostomi</taxon>
        <taxon>Mammalia</taxon>
        <taxon>Eutheria</taxon>
        <taxon>Laurasiatheria</taxon>
        <taxon>Artiodactyla</taxon>
        <taxon>Whippomorpha</taxon>
        <taxon>Cetacea</taxon>
        <taxon>Odontoceti</taxon>
        <taxon>Delphinidae</taxon>
        <taxon>Sousa</taxon>
    </lineage>
</organism>
<dbReference type="PRINTS" id="PR01163">
    <property type="entry name" value="BETATUBULIN"/>
</dbReference>
<protein>
    <recommendedName>
        <fullName evidence="6">Tubulin/FtsZ 2-layer sandwich domain-containing protein</fullName>
    </recommendedName>
</protein>
<dbReference type="Proteomes" id="UP000295264">
    <property type="component" value="Unassembled WGS sequence"/>
</dbReference>
<evidence type="ECO:0000256" key="1">
    <source>
        <dbReference type="ARBA" id="ARBA00001946"/>
    </source>
</evidence>
<dbReference type="GO" id="GO:0007017">
    <property type="term" value="P:microtubule-based process"/>
    <property type="evidence" value="ECO:0007669"/>
    <property type="project" value="InterPro"/>
</dbReference>
<keyword evidence="4" id="KW-0547">Nucleotide-binding</keyword>
<comment type="caution">
    <text evidence="7">The sequence shown here is derived from an EMBL/GenBank/DDBJ whole genome shotgun (WGS) entry which is preliminary data.</text>
</comment>
<dbReference type="GO" id="GO:0003924">
    <property type="term" value="F:GTPase activity"/>
    <property type="evidence" value="ECO:0007669"/>
    <property type="project" value="InterPro"/>
</dbReference>
<feature type="domain" description="Tubulin/FtsZ 2-layer sandwich" evidence="6">
    <location>
        <begin position="4"/>
        <end position="66"/>
    </location>
</feature>
<name>A0A484GNA8_SOUCH</name>
<keyword evidence="5" id="KW-0342">GTP-binding</keyword>
<feature type="non-terminal residue" evidence="7">
    <location>
        <position position="1"/>
    </location>
</feature>
<dbReference type="InterPro" id="IPR008280">
    <property type="entry name" value="Tub_FtsZ_C"/>
</dbReference>
<dbReference type="Gene3D" id="3.30.1330.20">
    <property type="entry name" value="Tubulin/FtsZ, C-terminal domain"/>
    <property type="match status" value="1"/>
</dbReference>
<dbReference type="Pfam" id="PF03953">
    <property type="entry name" value="Tubulin_C"/>
    <property type="match status" value="1"/>
</dbReference>
<comment type="similarity">
    <text evidence="2">Belongs to the tubulin family.</text>
</comment>
<dbReference type="SUPFAM" id="SSF55307">
    <property type="entry name" value="Tubulin C-terminal domain-like"/>
    <property type="match status" value="1"/>
</dbReference>
<dbReference type="AlphaFoldDB" id="A0A484GNA8"/>
<comment type="cofactor">
    <cofactor evidence="1">
        <name>Mg(2+)</name>
        <dbReference type="ChEBI" id="CHEBI:18420"/>
    </cofactor>
</comment>
<sequence length="67" mass="7705">IFHANFAPLRARGSQQYRSLTEPELPQQMVRAKRMLVAHELRHGPSLTVVTAFQDPMSTEEVKEQML</sequence>
<evidence type="ECO:0000313" key="7">
    <source>
        <dbReference type="EMBL" id="TEA36998.1"/>
    </source>
</evidence>
<keyword evidence="3" id="KW-0493">Microtubule</keyword>
<evidence type="ECO:0000313" key="8">
    <source>
        <dbReference type="Proteomes" id="UP000295264"/>
    </source>
</evidence>
<evidence type="ECO:0000259" key="6">
    <source>
        <dbReference type="Pfam" id="PF03953"/>
    </source>
</evidence>
<dbReference type="GO" id="GO:0005874">
    <property type="term" value="C:microtubule"/>
    <property type="evidence" value="ECO:0007669"/>
    <property type="project" value="UniProtKB-KW"/>
</dbReference>
<evidence type="ECO:0000256" key="2">
    <source>
        <dbReference type="ARBA" id="ARBA00009636"/>
    </source>
</evidence>
<accession>A0A484GNA8</accession>
<evidence type="ECO:0000256" key="3">
    <source>
        <dbReference type="ARBA" id="ARBA00022701"/>
    </source>
</evidence>
<evidence type="ECO:0000256" key="4">
    <source>
        <dbReference type="ARBA" id="ARBA00022741"/>
    </source>
</evidence>
<dbReference type="EMBL" id="QWLN02005722">
    <property type="protein sequence ID" value="TEA36998.1"/>
    <property type="molecule type" value="Genomic_DNA"/>
</dbReference>
<feature type="non-terminal residue" evidence="7">
    <location>
        <position position="67"/>
    </location>
</feature>
<proteinExistence type="inferred from homology"/>
<dbReference type="InterPro" id="IPR037103">
    <property type="entry name" value="Tubulin/FtsZ-like_C"/>
</dbReference>
<keyword evidence="8" id="KW-1185">Reference proteome</keyword>
<dbReference type="InterPro" id="IPR018316">
    <property type="entry name" value="Tubulin/FtsZ_2-layer-sand-dom"/>
</dbReference>
<dbReference type="InterPro" id="IPR002453">
    <property type="entry name" value="Beta_tubulin"/>
</dbReference>